<dbReference type="NCBIfam" id="TIGR00012">
    <property type="entry name" value="L29"/>
    <property type="match status" value="1"/>
</dbReference>
<evidence type="ECO:0000256" key="8">
    <source>
        <dbReference type="ARBA" id="ARBA00023274"/>
    </source>
</evidence>
<evidence type="ECO:0000256" key="2">
    <source>
        <dbReference type="ARBA" id="ARBA00009254"/>
    </source>
</evidence>
<dbReference type="OrthoDB" id="528635at2759"/>
<evidence type="ECO:0000256" key="6">
    <source>
        <dbReference type="ARBA" id="ARBA00022946"/>
    </source>
</evidence>
<dbReference type="EMBL" id="CM007361">
    <property type="protein sequence ID" value="OIW18126.1"/>
    <property type="molecule type" value="Genomic_DNA"/>
</dbReference>
<dbReference type="GO" id="GO:0006412">
    <property type="term" value="P:translation"/>
    <property type="evidence" value="ECO:0007669"/>
    <property type="project" value="InterPro"/>
</dbReference>
<dbReference type="PANTHER" id="PTHR10916">
    <property type="entry name" value="60S RIBOSOMAL PROTEIN L35/50S RIBOSOMAL PROTEIN L29"/>
    <property type="match status" value="1"/>
</dbReference>
<evidence type="ECO:0000256" key="5">
    <source>
        <dbReference type="ARBA" id="ARBA00022640"/>
    </source>
</evidence>
<dbReference type="GO" id="GO:0003735">
    <property type="term" value="F:structural constituent of ribosome"/>
    <property type="evidence" value="ECO:0007669"/>
    <property type="project" value="InterPro"/>
</dbReference>
<keyword evidence="4" id="KW-0150">Chloroplast</keyword>
<evidence type="ECO:0000256" key="7">
    <source>
        <dbReference type="ARBA" id="ARBA00022980"/>
    </source>
</evidence>
<gene>
    <name evidence="12" type="ORF">TanjilG_22324</name>
</gene>
<dbReference type="STRING" id="3871.A0A1J7ISF2"/>
<comment type="similarity">
    <text evidence="2">Belongs to the universal ribosomal protein uL29 family.</text>
</comment>
<dbReference type="GO" id="GO:1990904">
    <property type="term" value="C:ribonucleoprotein complex"/>
    <property type="evidence" value="ECO:0007669"/>
    <property type="project" value="UniProtKB-KW"/>
</dbReference>
<dbReference type="CDD" id="cd00427">
    <property type="entry name" value="Ribosomal_L29_HIP"/>
    <property type="match status" value="1"/>
</dbReference>
<protein>
    <recommendedName>
        <fullName evidence="9">Large ribosomal subunit protein uL29c</fullName>
    </recommendedName>
    <alternativeName>
        <fullName evidence="10">50S ribosomal protein L29, chloroplastic</fullName>
    </alternativeName>
    <alternativeName>
        <fullName evidence="11">CL29</fullName>
    </alternativeName>
</protein>
<dbReference type="PANTHER" id="PTHR10916:SF0">
    <property type="entry name" value="LARGE RIBOSOMAL SUBUNIT PROTEIN UL29C"/>
    <property type="match status" value="1"/>
</dbReference>
<dbReference type="KEGG" id="lang:109359526"/>
<keyword evidence="7" id="KW-0689">Ribosomal protein</keyword>
<keyword evidence="13" id="KW-1185">Reference proteome</keyword>
<keyword evidence="5" id="KW-0934">Plastid</keyword>
<evidence type="ECO:0000256" key="10">
    <source>
        <dbReference type="ARBA" id="ARBA00042960"/>
    </source>
</evidence>
<comment type="subunit">
    <text evidence="3">Part of the 50S ribosomal subunit.</text>
</comment>
<dbReference type="Proteomes" id="UP000188354">
    <property type="component" value="Chromosome LG01"/>
</dbReference>
<proteinExistence type="inferred from homology"/>
<dbReference type="Pfam" id="PF00831">
    <property type="entry name" value="Ribosomal_L29"/>
    <property type="match status" value="1"/>
</dbReference>
<sequence length="173" mass="19706">MLSLTFSIASSSSSSSTLSFSPKPLFPSKSSFNGIHLRLRHNVCSIPLTQRSASVSVVMMAKREQEMEEIRKLSTEKINEEVVDLKGDLLMLRLQKSARNEFKSSEFSRMRKRIARMLTVKRERELEEGINKRLSRKLDKKWKKSIVVRPSPLLIKLREEEAAAEAAEAENAA</sequence>
<dbReference type="GO" id="GO:0005840">
    <property type="term" value="C:ribosome"/>
    <property type="evidence" value="ECO:0007669"/>
    <property type="project" value="UniProtKB-KW"/>
</dbReference>
<evidence type="ECO:0000313" key="12">
    <source>
        <dbReference type="EMBL" id="OIW18126.1"/>
    </source>
</evidence>
<dbReference type="HAMAP" id="MF_00374">
    <property type="entry name" value="Ribosomal_uL29"/>
    <property type="match status" value="1"/>
</dbReference>
<dbReference type="Gene3D" id="1.10.287.310">
    <property type="match status" value="1"/>
</dbReference>
<organism evidence="12 13">
    <name type="scientific">Lupinus angustifolius</name>
    <name type="common">Narrow-leaved blue lupine</name>
    <dbReference type="NCBI Taxonomy" id="3871"/>
    <lineage>
        <taxon>Eukaryota</taxon>
        <taxon>Viridiplantae</taxon>
        <taxon>Streptophyta</taxon>
        <taxon>Embryophyta</taxon>
        <taxon>Tracheophyta</taxon>
        <taxon>Spermatophyta</taxon>
        <taxon>Magnoliopsida</taxon>
        <taxon>eudicotyledons</taxon>
        <taxon>Gunneridae</taxon>
        <taxon>Pentapetalae</taxon>
        <taxon>rosids</taxon>
        <taxon>fabids</taxon>
        <taxon>Fabales</taxon>
        <taxon>Fabaceae</taxon>
        <taxon>Papilionoideae</taxon>
        <taxon>50 kb inversion clade</taxon>
        <taxon>genistoids sensu lato</taxon>
        <taxon>core genistoids</taxon>
        <taxon>Genisteae</taxon>
        <taxon>Lupinus</taxon>
    </lineage>
</organism>
<dbReference type="InterPro" id="IPR001854">
    <property type="entry name" value="Ribosomal_uL29"/>
</dbReference>
<dbReference type="FunFam" id="1.10.287.310:FF:000004">
    <property type="entry name" value="50S ribosomal protein L29, chloroplastic"/>
    <property type="match status" value="1"/>
</dbReference>
<evidence type="ECO:0000256" key="11">
    <source>
        <dbReference type="ARBA" id="ARBA00082774"/>
    </source>
</evidence>
<evidence type="ECO:0000256" key="9">
    <source>
        <dbReference type="ARBA" id="ARBA00040028"/>
    </source>
</evidence>
<dbReference type="AlphaFoldDB" id="A0A1J7ISF2"/>
<evidence type="ECO:0000256" key="4">
    <source>
        <dbReference type="ARBA" id="ARBA00022528"/>
    </source>
</evidence>
<evidence type="ECO:0000256" key="3">
    <source>
        <dbReference type="ARBA" id="ARBA00011838"/>
    </source>
</evidence>
<name>A0A1J7ISF2_LUPAN</name>
<comment type="subcellular location">
    <subcellularLocation>
        <location evidence="1">Plastid</location>
        <location evidence="1">Chloroplast</location>
    </subcellularLocation>
</comment>
<dbReference type="Gramene" id="OIW18126">
    <property type="protein sequence ID" value="OIW18126"/>
    <property type="gene ID" value="TanjilG_22324"/>
</dbReference>
<evidence type="ECO:0000313" key="13">
    <source>
        <dbReference type="Proteomes" id="UP000188354"/>
    </source>
</evidence>
<dbReference type="GO" id="GO:0009507">
    <property type="term" value="C:chloroplast"/>
    <property type="evidence" value="ECO:0007669"/>
    <property type="project" value="UniProtKB-SubCell"/>
</dbReference>
<keyword evidence="8" id="KW-0687">Ribonucleoprotein</keyword>
<dbReference type="InterPro" id="IPR050063">
    <property type="entry name" value="Ribosomal_protein_uL29"/>
</dbReference>
<dbReference type="OMA" id="SSFHGIK"/>
<dbReference type="InterPro" id="IPR036049">
    <property type="entry name" value="Ribosomal_uL29_sf"/>
</dbReference>
<reference evidence="12 13" key="1">
    <citation type="journal article" date="2017" name="Plant Biotechnol. J.">
        <title>A comprehensive draft genome sequence for lupin (Lupinus angustifolius), an emerging health food: insights into plant-microbe interactions and legume evolution.</title>
        <authorList>
            <person name="Hane J.K."/>
            <person name="Ming Y."/>
            <person name="Kamphuis L.G."/>
            <person name="Nelson M.N."/>
            <person name="Garg G."/>
            <person name="Atkins C.A."/>
            <person name="Bayer P.E."/>
            <person name="Bravo A."/>
            <person name="Bringans S."/>
            <person name="Cannon S."/>
            <person name="Edwards D."/>
            <person name="Foley R."/>
            <person name="Gao L.L."/>
            <person name="Harrison M.J."/>
            <person name="Huang W."/>
            <person name="Hurgobin B."/>
            <person name="Li S."/>
            <person name="Liu C.W."/>
            <person name="McGrath A."/>
            <person name="Morahan G."/>
            <person name="Murray J."/>
            <person name="Weller J."/>
            <person name="Jian J."/>
            <person name="Singh K.B."/>
        </authorList>
    </citation>
    <scope>NUCLEOTIDE SEQUENCE [LARGE SCALE GENOMIC DNA]</scope>
    <source>
        <strain evidence="13">cv. Tanjil</strain>
        <tissue evidence="12">Whole plant</tissue>
    </source>
</reference>
<keyword evidence="6" id="KW-0809">Transit peptide</keyword>
<accession>A0A1J7ISF2</accession>
<evidence type="ECO:0000256" key="1">
    <source>
        <dbReference type="ARBA" id="ARBA00004229"/>
    </source>
</evidence>
<dbReference type="SUPFAM" id="SSF46561">
    <property type="entry name" value="Ribosomal protein L29 (L29p)"/>
    <property type="match status" value="1"/>
</dbReference>